<proteinExistence type="inferred from homology"/>
<accession>A0ABW0HWV6</accession>
<evidence type="ECO:0000256" key="9">
    <source>
        <dbReference type="ARBA" id="ARBA00022842"/>
    </source>
</evidence>
<evidence type="ECO:0000313" key="11">
    <source>
        <dbReference type="EMBL" id="MFC5405049.1"/>
    </source>
</evidence>
<dbReference type="NCBIfam" id="TIGR00150">
    <property type="entry name" value="T6A_YjeE"/>
    <property type="match status" value="1"/>
</dbReference>
<reference evidence="12" key="1">
    <citation type="journal article" date="2019" name="Int. J. Syst. Evol. Microbiol.">
        <title>The Global Catalogue of Microorganisms (GCM) 10K type strain sequencing project: providing services to taxonomists for standard genome sequencing and annotation.</title>
        <authorList>
            <consortium name="The Broad Institute Genomics Platform"/>
            <consortium name="The Broad Institute Genome Sequencing Center for Infectious Disease"/>
            <person name="Wu L."/>
            <person name="Ma J."/>
        </authorList>
    </citation>
    <scope>NUCLEOTIDE SEQUENCE [LARGE SCALE GENOMIC DNA]</scope>
    <source>
        <strain evidence="12">CGMCC 1.18575</strain>
    </source>
</reference>
<dbReference type="Gene3D" id="3.40.50.300">
    <property type="entry name" value="P-loop containing nucleotide triphosphate hydrolases"/>
    <property type="match status" value="1"/>
</dbReference>
<comment type="similarity">
    <text evidence="2">Belongs to the TsaE family.</text>
</comment>
<dbReference type="Pfam" id="PF02367">
    <property type="entry name" value="TsaE"/>
    <property type="match status" value="1"/>
</dbReference>
<keyword evidence="4" id="KW-0963">Cytoplasm</keyword>
<dbReference type="PANTHER" id="PTHR33540">
    <property type="entry name" value="TRNA THREONYLCARBAMOYLADENOSINE BIOSYNTHESIS PROTEIN TSAE"/>
    <property type="match status" value="1"/>
</dbReference>
<evidence type="ECO:0000256" key="10">
    <source>
        <dbReference type="ARBA" id="ARBA00032441"/>
    </source>
</evidence>
<evidence type="ECO:0000313" key="12">
    <source>
        <dbReference type="Proteomes" id="UP001596113"/>
    </source>
</evidence>
<keyword evidence="9" id="KW-0460">Magnesium</keyword>
<evidence type="ECO:0000256" key="2">
    <source>
        <dbReference type="ARBA" id="ARBA00007599"/>
    </source>
</evidence>
<organism evidence="11 12">
    <name type="scientific">Cohnella soli</name>
    <dbReference type="NCBI Taxonomy" id="425005"/>
    <lineage>
        <taxon>Bacteria</taxon>
        <taxon>Bacillati</taxon>
        <taxon>Bacillota</taxon>
        <taxon>Bacilli</taxon>
        <taxon>Bacillales</taxon>
        <taxon>Paenibacillaceae</taxon>
        <taxon>Cohnella</taxon>
    </lineage>
</organism>
<sequence>MANRYVYEAASVEETVSFAGSLAALAVPGAVLALDGDLGAGKTRFAQAFAAALGVTDVVNSPTYTIIKEYEGDKLPFYHMDVYRLSLEEAEELGLDEYFHGSGVTLVEWASIIAPILPEERLQVNIKTIGPDARRLVCEPIGAVYEIWCEKLGLPAYEGEGDDE</sequence>
<dbReference type="InterPro" id="IPR027417">
    <property type="entry name" value="P-loop_NTPase"/>
</dbReference>
<dbReference type="RefSeq" id="WP_378135890.1">
    <property type="nucleotide sequence ID" value="NZ_JBHSMI010000028.1"/>
</dbReference>
<dbReference type="PANTHER" id="PTHR33540:SF2">
    <property type="entry name" value="TRNA THREONYLCARBAMOYLADENOSINE BIOSYNTHESIS PROTEIN TSAE"/>
    <property type="match status" value="1"/>
</dbReference>
<evidence type="ECO:0000256" key="1">
    <source>
        <dbReference type="ARBA" id="ARBA00004496"/>
    </source>
</evidence>
<gene>
    <name evidence="11" type="primary">tsaE</name>
    <name evidence="11" type="ORF">ACFPOF_20085</name>
</gene>
<dbReference type="EMBL" id="JBHSMI010000028">
    <property type="protein sequence ID" value="MFC5405049.1"/>
    <property type="molecule type" value="Genomic_DNA"/>
</dbReference>
<keyword evidence="8" id="KW-0067">ATP-binding</keyword>
<evidence type="ECO:0000256" key="3">
    <source>
        <dbReference type="ARBA" id="ARBA00019010"/>
    </source>
</evidence>
<evidence type="ECO:0000256" key="8">
    <source>
        <dbReference type="ARBA" id="ARBA00022840"/>
    </source>
</evidence>
<keyword evidence="7" id="KW-0547">Nucleotide-binding</keyword>
<keyword evidence="6" id="KW-0479">Metal-binding</keyword>
<comment type="caution">
    <text evidence="11">The sequence shown here is derived from an EMBL/GenBank/DDBJ whole genome shotgun (WGS) entry which is preliminary data.</text>
</comment>
<keyword evidence="5" id="KW-0819">tRNA processing</keyword>
<evidence type="ECO:0000256" key="6">
    <source>
        <dbReference type="ARBA" id="ARBA00022723"/>
    </source>
</evidence>
<evidence type="ECO:0000256" key="7">
    <source>
        <dbReference type="ARBA" id="ARBA00022741"/>
    </source>
</evidence>
<evidence type="ECO:0000256" key="5">
    <source>
        <dbReference type="ARBA" id="ARBA00022694"/>
    </source>
</evidence>
<name>A0ABW0HWV6_9BACL</name>
<protein>
    <recommendedName>
        <fullName evidence="3">tRNA threonylcarbamoyladenosine biosynthesis protein TsaE</fullName>
    </recommendedName>
    <alternativeName>
        <fullName evidence="10">t(6)A37 threonylcarbamoyladenosine biosynthesis protein TsaE</fullName>
    </alternativeName>
</protein>
<dbReference type="SUPFAM" id="SSF52540">
    <property type="entry name" value="P-loop containing nucleoside triphosphate hydrolases"/>
    <property type="match status" value="1"/>
</dbReference>
<evidence type="ECO:0000256" key="4">
    <source>
        <dbReference type="ARBA" id="ARBA00022490"/>
    </source>
</evidence>
<dbReference type="InterPro" id="IPR003442">
    <property type="entry name" value="T6A_TsaE"/>
</dbReference>
<dbReference type="Proteomes" id="UP001596113">
    <property type="component" value="Unassembled WGS sequence"/>
</dbReference>
<comment type="subcellular location">
    <subcellularLocation>
        <location evidence="1">Cytoplasm</location>
    </subcellularLocation>
</comment>
<keyword evidence="12" id="KW-1185">Reference proteome</keyword>